<keyword evidence="3" id="KW-1185">Reference proteome</keyword>
<dbReference type="GeneID" id="54303505"/>
<dbReference type="Proteomes" id="UP000799438">
    <property type="component" value="Unassembled WGS sequence"/>
</dbReference>
<accession>A0A6A6BRZ1</accession>
<sequence length="217" mass="24191">MPTYNALEELMLYNSCPLHPHSYSKRSGSLRHASMAHCQYGHNARPHTTPGRITQDNDVHAQSFLHKTPKRGSIGNYVHMGWGPTQRPSIQRPRPSMQKSVVSRCSRQEDRHPTNPTLLQYAAQHPGTDVGRGCLHAQKQQSATITSRTGEISKLSARFSLHFWGHRPSSRIPAEAAQFTYTMITAWARADDPGSFAGPGPTRLHPRYMPRQGPAGP</sequence>
<evidence type="ECO:0000313" key="3">
    <source>
        <dbReference type="Proteomes" id="UP000799438"/>
    </source>
</evidence>
<dbReference type="AlphaFoldDB" id="A0A6A6BRZ1"/>
<reference evidence="2" key="1">
    <citation type="journal article" date="2020" name="Stud. Mycol.">
        <title>101 Dothideomycetes genomes: a test case for predicting lifestyles and emergence of pathogens.</title>
        <authorList>
            <person name="Haridas S."/>
            <person name="Albert R."/>
            <person name="Binder M."/>
            <person name="Bloem J."/>
            <person name="Labutti K."/>
            <person name="Salamov A."/>
            <person name="Andreopoulos B."/>
            <person name="Baker S."/>
            <person name="Barry K."/>
            <person name="Bills G."/>
            <person name="Bluhm B."/>
            <person name="Cannon C."/>
            <person name="Castanera R."/>
            <person name="Culley D."/>
            <person name="Daum C."/>
            <person name="Ezra D."/>
            <person name="Gonzalez J."/>
            <person name="Henrissat B."/>
            <person name="Kuo A."/>
            <person name="Liang C."/>
            <person name="Lipzen A."/>
            <person name="Lutzoni F."/>
            <person name="Magnuson J."/>
            <person name="Mondo S."/>
            <person name="Nolan M."/>
            <person name="Ohm R."/>
            <person name="Pangilinan J."/>
            <person name="Park H.-J."/>
            <person name="Ramirez L."/>
            <person name="Alfaro M."/>
            <person name="Sun H."/>
            <person name="Tritt A."/>
            <person name="Yoshinaga Y."/>
            <person name="Zwiers L.-H."/>
            <person name="Turgeon B."/>
            <person name="Goodwin S."/>
            <person name="Spatafora J."/>
            <person name="Crous P."/>
            <person name="Grigoriev I."/>
        </authorList>
    </citation>
    <scope>NUCLEOTIDE SEQUENCE</scope>
    <source>
        <strain evidence="2">CBS 121167</strain>
    </source>
</reference>
<proteinExistence type="predicted"/>
<name>A0A6A6BRZ1_9PEZI</name>
<dbReference type="EMBL" id="ML995477">
    <property type="protein sequence ID" value="KAF2145351.1"/>
    <property type="molecule type" value="Genomic_DNA"/>
</dbReference>
<feature type="region of interest" description="Disordered" evidence="1">
    <location>
        <begin position="192"/>
        <end position="217"/>
    </location>
</feature>
<evidence type="ECO:0000256" key="1">
    <source>
        <dbReference type="SAM" id="MobiDB-lite"/>
    </source>
</evidence>
<protein>
    <submittedName>
        <fullName evidence="2">Uncharacterized protein</fullName>
    </submittedName>
</protein>
<evidence type="ECO:0000313" key="2">
    <source>
        <dbReference type="EMBL" id="KAF2145351.1"/>
    </source>
</evidence>
<organism evidence="2 3">
    <name type="scientific">Aplosporella prunicola CBS 121167</name>
    <dbReference type="NCBI Taxonomy" id="1176127"/>
    <lineage>
        <taxon>Eukaryota</taxon>
        <taxon>Fungi</taxon>
        <taxon>Dikarya</taxon>
        <taxon>Ascomycota</taxon>
        <taxon>Pezizomycotina</taxon>
        <taxon>Dothideomycetes</taxon>
        <taxon>Dothideomycetes incertae sedis</taxon>
        <taxon>Botryosphaeriales</taxon>
        <taxon>Aplosporellaceae</taxon>
        <taxon>Aplosporella</taxon>
    </lineage>
</organism>
<dbReference type="RefSeq" id="XP_033401063.1">
    <property type="nucleotide sequence ID" value="XM_033545999.1"/>
</dbReference>
<gene>
    <name evidence="2" type="ORF">K452DRAFT_355831</name>
</gene>